<dbReference type="Proteomes" id="UP000241690">
    <property type="component" value="Unassembled WGS sequence"/>
</dbReference>
<organism evidence="2 3">
    <name type="scientific">Trichoderma harzianum CBS 226.95</name>
    <dbReference type="NCBI Taxonomy" id="983964"/>
    <lineage>
        <taxon>Eukaryota</taxon>
        <taxon>Fungi</taxon>
        <taxon>Dikarya</taxon>
        <taxon>Ascomycota</taxon>
        <taxon>Pezizomycotina</taxon>
        <taxon>Sordariomycetes</taxon>
        <taxon>Hypocreomycetidae</taxon>
        <taxon>Hypocreales</taxon>
        <taxon>Hypocreaceae</taxon>
        <taxon>Trichoderma</taxon>
    </lineage>
</organism>
<keyword evidence="3" id="KW-1185">Reference proteome</keyword>
<dbReference type="GeneID" id="36623217"/>
<evidence type="ECO:0000313" key="2">
    <source>
        <dbReference type="EMBL" id="PTB56295.1"/>
    </source>
</evidence>
<name>A0A2T4AGS9_TRIHA</name>
<accession>A0A2T4AGS9</accession>
<proteinExistence type="predicted"/>
<dbReference type="RefSeq" id="XP_024775972.1">
    <property type="nucleotide sequence ID" value="XM_024914651.1"/>
</dbReference>
<dbReference type="EMBL" id="KZ679678">
    <property type="protein sequence ID" value="PTB56295.1"/>
    <property type="molecule type" value="Genomic_DNA"/>
</dbReference>
<evidence type="ECO:0000313" key="3">
    <source>
        <dbReference type="Proteomes" id="UP000241690"/>
    </source>
</evidence>
<reference evidence="2 3" key="1">
    <citation type="submission" date="2016-07" db="EMBL/GenBank/DDBJ databases">
        <title>Multiple horizontal gene transfer events from other fungi enriched the ability of initially mycotrophic Trichoderma (Ascomycota) to feed on dead plant biomass.</title>
        <authorList>
            <consortium name="DOE Joint Genome Institute"/>
            <person name="Aerts A."/>
            <person name="Atanasova L."/>
            <person name="Chenthamara K."/>
            <person name="Zhang J."/>
            <person name="Grujic M."/>
            <person name="Henrissat B."/>
            <person name="Kuo A."/>
            <person name="Salamov A."/>
            <person name="Lipzen A."/>
            <person name="Labutti K."/>
            <person name="Barry K."/>
            <person name="Miao Y."/>
            <person name="Rahimi M.J."/>
            <person name="Shen Q."/>
            <person name="Grigoriev I.V."/>
            <person name="Kubicek C.P."/>
            <person name="Druzhinina I.S."/>
        </authorList>
    </citation>
    <scope>NUCLEOTIDE SEQUENCE [LARGE SCALE GENOMIC DNA]</scope>
    <source>
        <strain evidence="2 3">CBS 226.95</strain>
    </source>
</reference>
<protein>
    <submittedName>
        <fullName evidence="2">Uncharacterized protein</fullName>
    </submittedName>
</protein>
<feature type="region of interest" description="Disordered" evidence="1">
    <location>
        <begin position="92"/>
        <end position="116"/>
    </location>
</feature>
<dbReference type="AlphaFoldDB" id="A0A2T4AGS9"/>
<sequence>MLCKIQITRGPALVDLFQSPSVDTSKMHRTRSGYDVASIHRDYLYTPWIPRSRLLRSHRNPLFELTAGGSHNLHMKSFSYEAISGTKYQRQWQTTPTSLPLKREKPRARSPGPGHQSQVTRVQFCWQVLPNNTCGTVILCHPFPRAEATGLDYASGPPQLCD</sequence>
<evidence type="ECO:0000256" key="1">
    <source>
        <dbReference type="SAM" id="MobiDB-lite"/>
    </source>
</evidence>
<gene>
    <name evidence="2" type="ORF">M431DRAFT_372395</name>
</gene>